<dbReference type="SMART" id="SM01041">
    <property type="entry name" value="BRO1"/>
    <property type="match status" value="1"/>
</dbReference>
<dbReference type="CDD" id="cd09247">
    <property type="entry name" value="BRO1_Alix_like_2"/>
    <property type="match status" value="1"/>
</dbReference>
<dbReference type="PANTHER" id="PTHR36142">
    <property type="entry name" value="METALLO-HYDROLASE/OXIDOREDUCTASE SUPERFAMILY PROTEIN"/>
    <property type="match status" value="1"/>
</dbReference>
<proteinExistence type="predicted"/>
<dbReference type="Pfam" id="PF03097">
    <property type="entry name" value="BRO1"/>
    <property type="match status" value="1"/>
</dbReference>
<dbReference type="PROSITE" id="PS51180">
    <property type="entry name" value="BRO1"/>
    <property type="match status" value="1"/>
</dbReference>
<reference evidence="2 3" key="1">
    <citation type="submission" date="2018-10" db="EMBL/GenBank/DDBJ databases">
        <title>A high-quality apple genome assembly.</title>
        <authorList>
            <person name="Hu J."/>
        </authorList>
    </citation>
    <scope>NUCLEOTIDE SEQUENCE [LARGE SCALE GENOMIC DNA]</scope>
    <source>
        <strain evidence="3">cv. HFTH1</strain>
        <tissue evidence="2">Young leaf</tissue>
    </source>
</reference>
<sequence>MMLHFNDPAKLKTKKIVFEEVYAARDSATLEQLKELSSKRRMLEESINESSSINGAIAREMSGGLTSRNQQVLHNLELYLPLLENLIWHVDRVKSHHQIVRWTSELKIQWTSVLSSSSFFNLKGSKYFQINNLQFELCLTLFLYGAILRERALEVLPADLVQSATLFREAAGVFHHLAHQVIPFLQHSLVGERPPEVVSSVSAAMSLICLADAQAVTIKRAEEKGTTVGLLAKLHHGIVELLDEAAGLLHTAKECKDTSSDVADFLSSCKMLHELQAQKYFAETLKRSNQFGVAVAVLRFTLTNVKKNMPGKESWKSVLKEEIDNFSELLRKHEHENEFVWHEKIPSEEMTGRVVSAVVSAENAVQSSFSGTDGLKLTYLEPTFTSPRPCVKREPCALGTTFFYGNNWLWDVGGAKILVDPILVGNLDFGIPWLYDAAKKFLKNFQTLKPLSEKYPNLRVIATPNAEALLDPLFSNVTYLEPGQSSVIEARNGSTVKVQATAGPVLGPPWQRPENGYLVITPEGKSTLYYEPHCVYNTSSLESKRADIVITPVIKQLLPYLGLRTRRCTSTCKAAECQIRIVLLDAYQRLCFTFCRVIVPMTNGDLDAKGLLPSLVSAEGTVESFKELLSKELPDAQVLQPTPGVPLQIPLRPNLP</sequence>
<keyword evidence="3" id="KW-1185">Reference proteome</keyword>
<dbReference type="Proteomes" id="UP000290289">
    <property type="component" value="Chromosome 13"/>
</dbReference>
<name>A0A498IBF5_MALDO</name>
<dbReference type="InterPro" id="IPR038499">
    <property type="entry name" value="BRO1_sf"/>
</dbReference>
<evidence type="ECO:0000313" key="2">
    <source>
        <dbReference type="EMBL" id="RXH79337.1"/>
    </source>
</evidence>
<dbReference type="Pfam" id="PF13483">
    <property type="entry name" value="Lactamase_B_3"/>
    <property type="match status" value="1"/>
</dbReference>
<evidence type="ECO:0000259" key="1">
    <source>
        <dbReference type="PROSITE" id="PS51180"/>
    </source>
</evidence>
<dbReference type="STRING" id="3750.A0A498IBF5"/>
<comment type="caution">
    <text evidence="2">The sequence shown here is derived from an EMBL/GenBank/DDBJ whole genome shotgun (WGS) entry which is preliminary data.</text>
</comment>
<organism evidence="2 3">
    <name type="scientific">Malus domestica</name>
    <name type="common">Apple</name>
    <name type="synonym">Pyrus malus</name>
    <dbReference type="NCBI Taxonomy" id="3750"/>
    <lineage>
        <taxon>Eukaryota</taxon>
        <taxon>Viridiplantae</taxon>
        <taxon>Streptophyta</taxon>
        <taxon>Embryophyta</taxon>
        <taxon>Tracheophyta</taxon>
        <taxon>Spermatophyta</taxon>
        <taxon>Magnoliopsida</taxon>
        <taxon>eudicotyledons</taxon>
        <taxon>Gunneridae</taxon>
        <taxon>Pentapetalae</taxon>
        <taxon>rosids</taxon>
        <taxon>fabids</taxon>
        <taxon>Rosales</taxon>
        <taxon>Rosaceae</taxon>
        <taxon>Amygdaloideae</taxon>
        <taxon>Maleae</taxon>
        <taxon>Malus</taxon>
    </lineage>
</organism>
<dbReference type="PANTHER" id="PTHR36142:SF2">
    <property type="entry name" value="METALLO-HYDROLASE_OXIDOREDUCTASE SUPERFAMILY PROTEIN"/>
    <property type="match status" value="1"/>
</dbReference>
<dbReference type="Gene3D" id="1.25.40.280">
    <property type="entry name" value="alix/aip1 like domains"/>
    <property type="match status" value="1"/>
</dbReference>
<dbReference type="AlphaFoldDB" id="A0A498IBF5"/>
<evidence type="ECO:0000313" key="3">
    <source>
        <dbReference type="Proteomes" id="UP000290289"/>
    </source>
</evidence>
<accession>A0A498IBF5</accession>
<gene>
    <name evidence="2" type="ORF">DVH24_040484</name>
</gene>
<feature type="domain" description="BRO1" evidence="1">
    <location>
        <begin position="66"/>
        <end position="560"/>
    </location>
</feature>
<protein>
    <recommendedName>
        <fullName evidence="1">BRO1 domain-containing protein</fullName>
    </recommendedName>
</protein>
<dbReference type="EMBL" id="RDQH01000339">
    <property type="protein sequence ID" value="RXH79337.1"/>
    <property type="molecule type" value="Genomic_DNA"/>
</dbReference>
<dbReference type="InterPro" id="IPR004328">
    <property type="entry name" value="BRO1_dom"/>
</dbReference>